<dbReference type="EMBL" id="KX284718">
    <property type="protein sequence ID" value="AOM66233.1"/>
    <property type="molecule type" value="Genomic_DNA"/>
</dbReference>
<sequence>MFMYGFEQEIFKKKIDQILFIAGSVNSLAPCSVSIFPLIMYSLRDQSIKKMYFKWIFFTCGIYISFIIFLLINQLLFKILIASNIFVTLTAIINIIVGLLSLELLTFNISLPANLKSSKIIWISLITGISVGLTVSSCNTPILFSVLLLLNGEALLIKKFFLGFVYSLGYSIPNLVISNIFEKVVGIFNKFIYSTINSLLGVSLIAVGTYKILTILVDS</sequence>
<proteinExistence type="predicted"/>
<name>A0A1C9CCW5_9RHOD</name>
<dbReference type="PANTHER" id="PTHR31272">
    <property type="entry name" value="CYTOCHROME C-TYPE BIOGENESIS PROTEIN HI_1454-RELATED"/>
    <property type="match status" value="1"/>
</dbReference>
<evidence type="ECO:0000256" key="1">
    <source>
        <dbReference type="SAM" id="Phobius"/>
    </source>
</evidence>
<feature type="transmembrane region" description="Helical" evidence="1">
    <location>
        <begin position="160"/>
        <end position="180"/>
    </location>
</feature>
<keyword evidence="3" id="KW-0150">Chloroplast</keyword>
<evidence type="ECO:0000313" key="3">
    <source>
        <dbReference type="EMBL" id="ARO90500.1"/>
    </source>
</evidence>
<organism evidence="2">
    <name type="scientific">Bangiopsis subsimplex</name>
    <dbReference type="NCBI Taxonomy" id="139980"/>
    <lineage>
        <taxon>Eukaryota</taxon>
        <taxon>Rhodophyta</taxon>
        <taxon>Stylonematophyceae</taxon>
        <taxon>Stylonematales</taxon>
        <taxon>Stylonemataceae</taxon>
        <taxon>Bangiopsis</taxon>
    </lineage>
</organism>
<feature type="transmembrane region" description="Helical" evidence="1">
    <location>
        <begin position="192"/>
        <end position="213"/>
    </location>
</feature>
<accession>A0A1C9CCW5</accession>
<keyword evidence="1" id="KW-0812">Transmembrane</keyword>
<feature type="transmembrane region" description="Helical" evidence="1">
    <location>
        <begin position="52"/>
        <end position="72"/>
    </location>
</feature>
<dbReference type="AlphaFoldDB" id="A0A1C9CCW5"/>
<dbReference type="PANTHER" id="PTHR31272:SF9">
    <property type="entry name" value="BLL1027 PROTEIN"/>
    <property type="match status" value="1"/>
</dbReference>
<gene>
    <name evidence="2" type="primary">orf319</name>
    <name evidence="3" type="synonym">ccdA</name>
    <name evidence="2" type="ORF">Bangp_151</name>
</gene>
<feature type="transmembrane region" description="Helical" evidence="1">
    <location>
        <begin position="18"/>
        <end position="40"/>
    </location>
</feature>
<dbReference type="InterPro" id="IPR051790">
    <property type="entry name" value="Cytochrome_c-biogenesis_DsbD"/>
</dbReference>
<dbReference type="GeneID" id="29073303"/>
<keyword evidence="2" id="KW-0934">Plastid</keyword>
<reference evidence="3" key="2">
    <citation type="submission" date="2017-03" db="EMBL/GenBank/DDBJ databases">
        <title>The new red algal subphylum Proteorhodophytina comprises the largest and most divergent plastid genomes known.</title>
        <authorList>
            <person name="Munoz-Gomez S.A."/>
            <person name="Mejia-Franco F.G."/>
            <person name="Durnin K."/>
            <person name="Morgan C."/>
            <person name="Grisdale C.J."/>
            <person name="Archibald J.M."/>
            <person name="Slamovits C.H."/>
        </authorList>
    </citation>
    <scope>NUCLEOTIDE SEQUENCE</scope>
    <source>
        <strain evidence="3">UTEX LB2854</strain>
    </source>
</reference>
<keyword evidence="1" id="KW-1133">Transmembrane helix</keyword>
<geneLocation type="plastid" evidence="2"/>
<dbReference type="EMBL" id="KY709207">
    <property type="protein sequence ID" value="ARO90500.1"/>
    <property type="molecule type" value="Genomic_DNA"/>
</dbReference>
<dbReference type="RefSeq" id="YP_009296890.1">
    <property type="nucleotide sequence ID" value="NC_031173.1"/>
</dbReference>
<feature type="transmembrane region" description="Helical" evidence="1">
    <location>
        <begin position="79"/>
        <end position="100"/>
    </location>
</feature>
<feature type="transmembrane region" description="Helical" evidence="1">
    <location>
        <begin position="120"/>
        <end position="148"/>
    </location>
</feature>
<evidence type="ECO:0000313" key="2">
    <source>
        <dbReference type="EMBL" id="AOM66233.1"/>
    </source>
</evidence>
<keyword evidence="1" id="KW-0472">Membrane</keyword>
<reference evidence="2" key="1">
    <citation type="journal article" date="2016" name="BMC Biol.">
        <title>Parallel evolution of highly conserved plastid genome architecture in red seaweeds and seed plants.</title>
        <authorList>
            <person name="Lee J."/>
            <person name="Cho C.H."/>
            <person name="Park S.I."/>
            <person name="Choi J.W."/>
            <person name="Song H.S."/>
            <person name="West J.A."/>
            <person name="Bhattacharya D."/>
            <person name="Yoon H.S."/>
        </authorList>
    </citation>
    <scope>NUCLEOTIDE SEQUENCE</scope>
</reference>
<protein>
    <submittedName>
        <fullName evidence="3">Thiol:disulfide interchange protein</fullName>
    </submittedName>
</protein>